<dbReference type="AlphaFoldDB" id="A0A2G2VA98"/>
<accession>A0A2G2VA98</accession>
<dbReference type="InterPro" id="IPR011009">
    <property type="entry name" value="Kinase-like_dom_sf"/>
</dbReference>
<proteinExistence type="predicted"/>
<evidence type="ECO:0000313" key="2">
    <source>
        <dbReference type="EMBL" id="PHT29903.1"/>
    </source>
</evidence>
<dbReference type="GO" id="GO:0004672">
    <property type="term" value="F:protein kinase activity"/>
    <property type="evidence" value="ECO:0007669"/>
    <property type="project" value="InterPro"/>
</dbReference>
<dbReference type="EMBL" id="MLFT02000069">
    <property type="protein sequence ID" value="PHT29903.1"/>
    <property type="molecule type" value="Genomic_DNA"/>
</dbReference>
<dbReference type="Pfam" id="PF00069">
    <property type="entry name" value="Pkinase"/>
    <property type="match status" value="1"/>
</dbReference>
<reference evidence="3" key="2">
    <citation type="journal article" date="2017" name="J. Anim. Genet.">
        <title>Multiple reference genome sequences of hot pepper reveal the massive evolution of plant disease resistance genes by retroduplication.</title>
        <authorList>
            <person name="Kim S."/>
            <person name="Park J."/>
            <person name="Yeom S.-I."/>
            <person name="Kim Y.-M."/>
            <person name="Seo E."/>
            <person name="Kim K.-T."/>
            <person name="Kim M.-S."/>
            <person name="Lee J.M."/>
            <person name="Cheong K."/>
            <person name="Shin H.-S."/>
            <person name="Kim S.-B."/>
            <person name="Han K."/>
            <person name="Lee J."/>
            <person name="Park M."/>
            <person name="Lee H.-A."/>
            <person name="Lee H.-Y."/>
            <person name="Lee Y."/>
            <person name="Oh S."/>
            <person name="Lee J.H."/>
            <person name="Choi E."/>
            <person name="Choi E."/>
            <person name="Lee S.E."/>
            <person name="Jeon J."/>
            <person name="Kim H."/>
            <person name="Choi G."/>
            <person name="Song H."/>
            <person name="Lee J."/>
            <person name="Lee S.-C."/>
            <person name="Kwon J.-K."/>
            <person name="Lee H.-Y."/>
            <person name="Koo N."/>
            <person name="Hong Y."/>
            <person name="Kim R.W."/>
            <person name="Kang W.-H."/>
            <person name="Huh J.H."/>
            <person name="Kang B.-C."/>
            <person name="Yang T.-J."/>
            <person name="Lee Y.-H."/>
            <person name="Bennetzen J.L."/>
            <person name="Choi D."/>
        </authorList>
    </citation>
    <scope>NUCLEOTIDE SEQUENCE [LARGE SCALE GENOMIC DNA]</scope>
    <source>
        <strain evidence="3">cv. PBC81</strain>
    </source>
</reference>
<dbReference type="InterPro" id="IPR000719">
    <property type="entry name" value="Prot_kinase_dom"/>
</dbReference>
<dbReference type="InterPro" id="IPR051564">
    <property type="entry name" value="LRR_receptor-like_kinase"/>
</dbReference>
<dbReference type="GO" id="GO:0005524">
    <property type="term" value="F:ATP binding"/>
    <property type="evidence" value="ECO:0007669"/>
    <property type="project" value="InterPro"/>
</dbReference>
<dbReference type="STRING" id="33114.A0A2G2VA98"/>
<keyword evidence="2" id="KW-0418">Kinase</keyword>
<dbReference type="PROSITE" id="PS50011">
    <property type="entry name" value="PROTEIN_KINASE_DOM"/>
    <property type="match status" value="1"/>
</dbReference>
<dbReference type="PANTHER" id="PTHR48055">
    <property type="entry name" value="LEUCINE-RICH REPEAT RECEPTOR PROTEIN KINASE EMS1"/>
    <property type="match status" value="1"/>
</dbReference>
<feature type="domain" description="Protein kinase" evidence="1">
    <location>
        <begin position="1"/>
        <end position="242"/>
    </location>
</feature>
<dbReference type="OrthoDB" id="912893at2759"/>
<keyword evidence="2" id="KW-0675">Receptor</keyword>
<evidence type="ECO:0000313" key="3">
    <source>
        <dbReference type="Proteomes" id="UP000224567"/>
    </source>
</evidence>
<comment type="caution">
    <text evidence="2">The sequence shown here is derived from an EMBL/GenBank/DDBJ whole genome shotgun (WGS) entry which is preliminary data.</text>
</comment>
<keyword evidence="3" id="KW-1185">Reference proteome</keyword>
<dbReference type="SUPFAM" id="SSF56112">
    <property type="entry name" value="Protein kinase-like (PK-like)"/>
    <property type="match status" value="1"/>
</dbReference>
<protein>
    <submittedName>
        <fullName evidence="2">Leucine-rich repeat receptor protein kinase MSL1</fullName>
    </submittedName>
</protein>
<dbReference type="PANTHER" id="PTHR48055:SF6">
    <property type="entry name" value="LEUCINE-RICH REPEAT RECEPTOR PROTEIN KINASE MSP1"/>
    <property type="match status" value="1"/>
</dbReference>
<dbReference type="GO" id="GO:0016020">
    <property type="term" value="C:membrane"/>
    <property type="evidence" value="ECO:0007669"/>
    <property type="project" value="TreeGrafter"/>
</dbReference>
<evidence type="ECO:0000259" key="1">
    <source>
        <dbReference type="PROSITE" id="PS50011"/>
    </source>
</evidence>
<dbReference type="Proteomes" id="UP000224567">
    <property type="component" value="Unassembled WGS sequence"/>
</dbReference>
<reference evidence="2 3" key="1">
    <citation type="journal article" date="2017" name="Genome Biol.">
        <title>New reference genome sequences of hot pepper reveal the massive evolution of plant disease-resistance genes by retroduplication.</title>
        <authorList>
            <person name="Kim S."/>
            <person name="Park J."/>
            <person name="Yeom S.I."/>
            <person name="Kim Y.M."/>
            <person name="Seo E."/>
            <person name="Kim K.T."/>
            <person name="Kim M.S."/>
            <person name="Lee J.M."/>
            <person name="Cheong K."/>
            <person name="Shin H.S."/>
            <person name="Kim S.B."/>
            <person name="Han K."/>
            <person name="Lee J."/>
            <person name="Park M."/>
            <person name="Lee H.A."/>
            <person name="Lee H.Y."/>
            <person name="Lee Y."/>
            <person name="Oh S."/>
            <person name="Lee J.H."/>
            <person name="Choi E."/>
            <person name="Choi E."/>
            <person name="Lee S.E."/>
            <person name="Jeon J."/>
            <person name="Kim H."/>
            <person name="Choi G."/>
            <person name="Song H."/>
            <person name="Lee J."/>
            <person name="Lee S.C."/>
            <person name="Kwon J.K."/>
            <person name="Lee H.Y."/>
            <person name="Koo N."/>
            <person name="Hong Y."/>
            <person name="Kim R.W."/>
            <person name="Kang W.H."/>
            <person name="Huh J.H."/>
            <person name="Kang B.C."/>
            <person name="Yang T.J."/>
            <person name="Lee Y.H."/>
            <person name="Bennetzen J.L."/>
            <person name="Choi D."/>
        </authorList>
    </citation>
    <scope>NUCLEOTIDE SEQUENCE [LARGE SCALE GENOMIC DNA]</scope>
    <source>
        <strain evidence="3">cv. PBC81</strain>
    </source>
</reference>
<sequence length="242" mass="26952">MFRGDPGASYAKLPSYLFILQQTNPGSIVILQKLEEGNFIYAFAALNSLIKGWKYCIPVVIVDGSFLKACYTGTFLITSCQDAGGDILPIAYAIVDSENNASWEWFFERDIKSSNILLGRNFKPKVSDFVLAQIISAYESYVSTILAGKFGFISPEYEQTMRAATKGEIYSFGVVMLELVTGRALTRQANVEGDNLVGWVKWIVANGKKIETLDSFFSSSKLWKDQMMHVLAIARLCTNDEP</sequence>
<name>A0A2G2VA98_CAPBA</name>
<keyword evidence="2" id="KW-0808">Transferase</keyword>
<gene>
    <name evidence="2" type="ORF">CQW23_30503</name>
</gene>
<dbReference type="Gene3D" id="1.10.510.10">
    <property type="entry name" value="Transferase(Phosphotransferase) domain 1"/>
    <property type="match status" value="1"/>
</dbReference>
<organism evidence="2 3">
    <name type="scientific">Capsicum baccatum</name>
    <name type="common">Peruvian pepper</name>
    <dbReference type="NCBI Taxonomy" id="33114"/>
    <lineage>
        <taxon>Eukaryota</taxon>
        <taxon>Viridiplantae</taxon>
        <taxon>Streptophyta</taxon>
        <taxon>Embryophyta</taxon>
        <taxon>Tracheophyta</taxon>
        <taxon>Spermatophyta</taxon>
        <taxon>Magnoliopsida</taxon>
        <taxon>eudicotyledons</taxon>
        <taxon>Gunneridae</taxon>
        <taxon>Pentapetalae</taxon>
        <taxon>asterids</taxon>
        <taxon>lamiids</taxon>
        <taxon>Solanales</taxon>
        <taxon>Solanaceae</taxon>
        <taxon>Solanoideae</taxon>
        <taxon>Capsiceae</taxon>
        <taxon>Capsicum</taxon>
    </lineage>
</organism>